<feature type="binding site" evidence="8">
    <location>
        <position position="202"/>
    </location>
    <ligand>
        <name>Zn(2+)</name>
        <dbReference type="ChEBI" id="CHEBI:29105"/>
        <note>catalytic</note>
    </ligand>
</feature>
<evidence type="ECO:0000256" key="6">
    <source>
        <dbReference type="ARBA" id="ARBA00022833"/>
    </source>
</evidence>
<dbReference type="Pfam" id="PF14559">
    <property type="entry name" value="TPR_19"/>
    <property type="match status" value="1"/>
</dbReference>
<feature type="binding site" evidence="8">
    <location>
        <position position="137"/>
    </location>
    <ligand>
        <name>Zn(2+)</name>
        <dbReference type="ChEBI" id="CHEBI:29105"/>
        <note>catalytic</note>
    </ligand>
</feature>
<evidence type="ECO:0000313" key="11">
    <source>
        <dbReference type="Proteomes" id="UP000225833"/>
    </source>
</evidence>
<gene>
    <name evidence="8" type="primary">bepA</name>
    <name evidence="10" type="ORF">Xbud_00668</name>
</gene>
<evidence type="ECO:0000256" key="3">
    <source>
        <dbReference type="ARBA" id="ARBA00022729"/>
    </source>
</evidence>
<name>A0A2D0J415_XENBU</name>
<comment type="caution">
    <text evidence="10">The sequence shown here is derived from an EMBL/GenBank/DDBJ whole genome shotgun (WGS) entry which is preliminary data.</text>
</comment>
<dbReference type="GO" id="GO:0016020">
    <property type="term" value="C:membrane"/>
    <property type="evidence" value="ECO:0007669"/>
    <property type="project" value="InterPro"/>
</dbReference>
<feature type="chain" id="PRO_5013417565" description="Beta-barrel assembly-enhancing protease" evidence="8">
    <location>
        <begin position="28"/>
        <end position="492"/>
    </location>
</feature>
<feature type="binding site" evidence="8">
    <location>
        <position position="141"/>
    </location>
    <ligand>
        <name>Zn(2+)</name>
        <dbReference type="ChEBI" id="CHEBI:29105"/>
        <note>catalytic</note>
    </ligand>
</feature>
<dbReference type="Gene3D" id="3.30.2010.10">
    <property type="entry name" value="Metalloproteases ('zincins'), catalytic domain"/>
    <property type="match status" value="1"/>
</dbReference>
<keyword evidence="3 8" id="KW-0732">Signal</keyword>
<dbReference type="AlphaFoldDB" id="A0A2D0J415"/>
<dbReference type="PANTHER" id="PTHR22726:SF1">
    <property type="entry name" value="METALLOENDOPEPTIDASE OMA1, MITOCHONDRIAL"/>
    <property type="match status" value="1"/>
</dbReference>
<comment type="cofactor">
    <cofactor evidence="8">
        <name>Zn(2+)</name>
        <dbReference type="ChEBI" id="CHEBI:29105"/>
    </cofactor>
    <text evidence="8">Binds 1 zinc ion per subunit.</text>
</comment>
<dbReference type="GO" id="GO:0051603">
    <property type="term" value="P:proteolysis involved in protein catabolic process"/>
    <property type="evidence" value="ECO:0007669"/>
    <property type="project" value="TreeGrafter"/>
</dbReference>
<keyword evidence="7 8" id="KW-0482">Metalloprotease</keyword>
<feature type="active site" evidence="8">
    <location>
        <position position="138"/>
    </location>
</feature>
<dbReference type="InterPro" id="IPR030873">
    <property type="entry name" value="Protease_BepA"/>
</dbReference>
<comment type="function">
    <text evidence="8">Functions as both a chaperone and a metalloprotease. Maintains the integrity of the outer membrane by promoting either the assembly or the elimination of outer membrane proteins, depending on their folding state.</text>
</comment>
<comment type="subcellular location">
    <subcellularLocation>
        <location evidence="8">Periplasm</location>
    </subcellularLocation>
</comment>
<evidence type="ECO:0000256" key="1">
    <source>
        <dbReference type="ARBA" id="ARBA00022670"/>
    </source>
</evidence>
<evidence type="ECO:0000256" key="8">
    <source>
        <dbReference type="HAMAP-Rule" id="MF_00997"/>
    </source>
</evidence>
<dbReference type="Pfam" id="PF01435">
    <property type="entry name" value="Peptidase_M48"/>
    <property type="match status" value="1"/>
</dbReference>
<accession>A0A2D0J415</accession>
<feature type="active site" description="Proton donor" evidence="8">
    <location>
        <position position="206"/>
    </location>
</feature>
<evidence type="ECO:0000256" key="7">
    <source>
        <dbReference type="ARBA" id="ARBA00023049"/>
    </source>
</evidence>
<keyword evidence="2 8" id="KW-0479">Metal-binding</keyword>
<comment type="similarity">
    <text evidence="8">Belongs to the peptidase M48 family. BepA subfamily.</text>
</comment>
<protein>
    <recommendedName>
        <fullName evidence="8">Beta-barrel assembly-enhancing protease</fullName>
        <ecNumber evidence="8">3.4.-.-</ecNumber>
    </recommendedName>
</protein>
<dbReference type="EMBL" id="NIBS01000002">
    <property type="protein sequence ID" value="PHM29219.1"/>
    <property type="molecule type" value="Genomic_DNA"/>
</dbReference>
<dbReference type="GO" id="GO:0042597">
    <property type="term" value="C:periplasmic space"/>
    <property type="evidence" value="ECO:0007669"/>
    <property type="project" value="UniProtKB-SubCell"/>
</dbReference>
<evidence type="ECO:0000256" key="5">
    <source>
        <dbReference type="ARBA" id="ARBA00022801"/>
    </source>
</evidence>
<dbReference type="GO" id="GO:0004222">
    <property type="term" value="F:metalloendopeptidase activity"/>
    <property type="evidence" value="ECO:0007669"/>
    <property type="project" value="InterPro"/>
</dbReference>
<dbReference type="Proteomes" id="UP000225833">
    <property type="component" value="Unassembled WGS sequence"/>
</dbReference>
<dbReference type="InterPro" id="IPR011990">
    <property type="entry name" value="TPR-like_helical_dom_sf"/>
</dbReference>
<feature type="signal peptide" evidence="8">
    <location>
        <begin position="1"/>
        <end position="27"/>
    </location>
</feature>
<dbReference type="OrthoDB" id="9810445at2"/>
<dbReference type="Gene3D" id="1.25.40.10">
    <property type="entry name" value="Tetratricopeptide repeat domain"/>
    <property type="match status" value="1"/>
</dbReference>
<sequence length="492" mass="55391" precursor="true">MKKTSTKRSLIAILVSLTLFGNTPALSAPVADSLPDIGTTAGSTLSINQEIELGDFYIRQIRAETPLIYDPLLTKYINKLGQRLVNHADAVKTPFHFYIVNNPNINAYAIFGGNVVLHSALFRYSRNESELASVMAHEIAHVTQRHLARRMEDIQRKSPLAWAGTLGSILLLMANPQAGMAALSGTLAGFTQGIISFTRENEQEADRIGMRILSQAGFDPYGMPNFMQTLGDQSRYSSKLPEMLYTHPLPDNRLADARNRANQYPKKSIPESQDYLLARVRILTIKSTTLSSAQYPYTEEFLNKYSQGTPKEKIAASYGRVLLLIQNKKYTEARTILTPLLNEQPDNIWFIGAMTNIDIEQSQYAQAITRLQQALQKHKNDPVLQIKLANVYIQAKQYPKASQQLFQYTFNHPDDLTGWSLMAEAAGKQGKRSTELAAYAETMALKGQFDMAINYLSQASALVKLNSYDQARYDARIDQLRQLQQRYSQYEK</sequence>
<dbReference type="RefSeq" id="WP_099134726.1">
    <property type="nucleotide sequence ID" value="NZ_CAWNNJ010000086.1"/>
</dbReference>
<organism evidence="10 11">
    <name type="scientific">Xenorhabdus budapestensis</name>
    <dbReference type="NCBI Taxonomy" id="290110"/>
    <lineage>
        <taxon>Bacteria</taxon>
        <taxon>Pseudomonadati</taxon>
        <taxon>Pseudomonadota</taxon>
        <taxon>Gammaproteobacteria</taxon>
        <taxon>Enterobacterales</taxon>
        <taxon>Morganellaceae</taxon>
        <taxon>Xenorhabdus</taxon>
    </lineage>
</organism>
<dbReference type="InterPro" id="IPR001915">
    <property type="entry name" value="Peptidase_M48"/>
</dbReference>
<dbReference type="GO" id="GO:0008270">
    <property type="term" value="F:zinc ion binding"/>
    <property type="evidence" value="ECO:0007669"/>
    <property type="project" value="UniProtKB-UniRule"/>
</dbReference>
<keyword evidence="5 8" id="KW-0378">Hydrolase</keyword>
<evidence type="ECO:0000256" key="4">
    <source>
        <dbReference type="ARBA" id="ARBA00022764"/>
    </source>
</evidence>
<dbReference type="SUPFAM" id="SSF48452">
    <property type="entry name" value="TPR-like"/>
    <property type="match status" value="1"/>
</dbReference>
<evidence type="ECO:0000256" key="2">
    <source>
        <dbReference type="ARBA" id="ARBA00022723"/>
    </source>
</evidence>
<keyword evidence="1 8" id="KW-0645">Protease</keyword>
<dbReference type="EC" id="3.4.-.-" evidence="8"/>
<keyword evidence="4 8" id="KW-0574">Periplasm</keyword>
<keyword evidence="6 8" id="KW-0862">Zinc</keyword>
<dbReference type="InterPro" id="IPR051156">
    <property type="entry name" value="Mito/Outer_Membr_Metalloprot"/>
</dbReference>
<proteinExistence type="inferred from homology"/>
<dbReference type="HAMAP" id="MF_00997">
    <property type="entry name" value="Protease_BepA"/>
    <property type="match status" value="1"/>
</dbReference>
<feature type="domain" description="Peptidase M48" evidence="9">
    <location>
        <begin position="72"/>
        <end position="260"/>
    </location>
</feature>
<evidence type="ECO:0000313" key="10">
    <source>
        <dbReference type="EMBL" id="PHM29219.1"/>
    </source>
</evidence>
<reference evidence="10 11" key="1">
    <citation type="journal article" date="2017" name="Nat. Microbiol.">
        <title>Natural product diversity associated with the nematode symbionts Photorhabdus and Xenorhabdus.</title>
        <authorList>
            <person name="Tobias N.J."/>
            <person name="Wolff H."/>
            <person name="Djahanschiri B."/>
            <person name="Grundmann F."/>
            <person name="Kronenwerth M."/>
            <person name="Shi Y.M."/>
            <person name="Simonyi S."/>
            <person name="Grun P."/>
            <person name="Shapiro-Ilan D."/>
            <person name="Pidot S.J."/>
            <person name="Stinear T.P."/>
            <person name="Ebersberger I."/>
            <person name="Bode H.B."/>
        </authorList>
    </citation>
    <scope>NUCLEOTIDE SEQUENCE [LARGE SCALE GENOMIC DNA]</scope>
    <source>
        <strain evidence="10 11">DSM 16342</strain>
    </source>
</reference>
<dbReference type="CDD" id="cd07333">
    <property type="entry name" value="M48C_bepA_like"/>
    <property type="match status" value="1"/>
</dbReference>
<evidence type="ECO:0000259" key="9">
    <source>
        <dbReference type="Pfam" id="PF01435"/>
    </source>
</evidence>
<dbReference type="PANTHER" id="PTHR22726">
    <property type="entry name" value="METALLOENDOPEPTIDASE OMA1"/>
    <property type="match status" value="1"/>
</dbReference>